<evidence type="ECO:0000256" key="5">
    <source>
        <dbReference type="SAM" id="SignalP"/>
    </source>
</evidence>
<dbReference type="PROSITE" id="PS00609">
    <property type="entry name" value="GLYCOSYL_HYDROL_F32"/>
    <property type="match status" value="1"/>
</dbReference>
<keyword evidence="5" id="KW-0732">Signal</keyword>
<evidence type="ECO:0000259" key="7">
    <source>
        <dbReference type="Pfam" id="PF08244"/>
    </source>
</evidence>
<keyword evidence="3 4" id="KW-0326">Glycosidase</keyword>
<dbReference type="RefSeq" id="WP_422864550.1">
    <property type="nucleotide sequence ID" value="NZ_JAMSKV010000009.1"/>
</dbReference>
<organism evidence="8 9">
    <name type="scientific">Endosaccharibacter trunci</name>
    <dbReference type="NCBI Taxonomy" id="2812733"/>
    <lineage>
        <taxon>Bacteria</taxon>
        <taxon>Pseudomonadati</taxon>
        <taxon>Pseudomonadota</taxon>
        <taxon>Alphaproteobacteria</taxon>
        <taxon>Acetobacterales</taxon>
        <taxon>Acetobacteraceae</taxon>
        <taxon>Endosaccharibacter</taxon>
    </lineage>
</organism>
<evidence type="ECO:0000256" key="3">
    <source>
        <dbReference type="ARBA" id="ARBA00023295"/>
    </source>
</evidence>
<protein>
    <submittedName>
        <fullName evidence="8">Glycoside hydrolase family 32 protein</fullName>
    </submittedName>
</protein>
<feature type="domain" description="Glycosyl hydrolase family 32 N-terminal" evidence="6">
    <location>
        <begin position="35"/>
        <end position="321"/>
    </location>
</feature>
<dbReference type="Proteomes" id="UP001524587">
    <property type="component" value="Unassembled WGS sequence"/>
</dbReference>
<dbReference type="GO" id="GO:0016787">
    <property type="term" value="F:hydrolase activity"/>
    <property type="evidence" value="ECO:0007669"/>
    <property type="project" value="UniProtKB-KW"/>
</dbReference>
<evidence type="ECO:0000313" key="9">
    <source>
        <dbReference type="Proteomes" id="UP001524587"/>
    </source>
</evidence>
<evidence type="ECO:0000256" key="1">
    <source>
        <dbReference type="ARBA" id="ARBA00009902"/>
    </source>
</evidence>
<evidence type="ECO:0000259" key="6">
    <source>
        <dbReference type="Pfam" id="PF00251"/>
    </source>
</evidence>
<dbReference type="Gene3D" id="2.115.10.20">
    <property type="entry name" value="Glycosyl hydrolase domain, family 43"/>
    <property type="match status" value="2"/>
</dbReference>
<feature type="domain" description="Glycosyl hydrolase family 32 N-terminal" evidence="6">
    <location>
        <begin position="463"/>
        <end position="535"/>
    </location>
</feature>
<evidence type="ECO:0000313" key="8">
    <source>
        <dbReference type="EMBL" id="MCQ8279075.1"/>
    </source>
</evidence>
<feature type="chain" id="PRO_5045526186" evidence="5">
    <location>
        <begin position="24"/>
        <end position="701"/>
    </location>
</feature>
<dbReference type="Pfam" id="PF08244">
    <property type="entry name" value="Glyco_hydro_32C"/>
    <property type="match status" value="1"/>
</dbReference>
<gene>
    <name evidence="8" type="ORF">NFI95_11520</name>
</gene>
<dbReference type="SUPFAM" id="SSF75005">
    <property type="entry name" value="Arabinanase/levansucrase/invertase"/>
    <property type="match status" value="1"/>
</dbReference>
<keyword evidence="9" id="KW-1185">Reference proteome</keyword>
<proteinExistence type="inferred from homology"/>
<evidence type="ECO:0000256" key="2">
    <source>
        <dbReference type="ARBA" id="ARBA00022801"/>
    </source>
</evidence>
<feature type="signal peptide" evidence="5">
    <location>
        <begin position="1"/>
        <end position="23"/>
    </location>
</feature>
<comment type="caution">
    <text evidence="8">The sequence shown here is derived from an EMBL/GenBank/DDBJ whole genome shotgun (WGS) entry which is preliminary data.</text>
</comment>
<dbReference type="SMART" id="SM00640">
    <property type="entry name" value="Glyco_32"/>
    <property type="match status" value="1"/>
</dbReference>
<dbReference type="InterPro" id="IPR001362">
    <property type="entry name" value="Glyco_hydro_32"/>
</dbReference>
<dbReference type="InterPro" id="IPR013148">
    <property type="entry name" value="Glyco_hydro_32_N"/>
</dbReference>
<feature type="domain" description="Glycosyl hydrolase family 32 C-terminal" evidence="7">
    <location>
        <begin position="561"/>
        <end position="695"/>
    </location>
</feature>
<evidence type="ECO:0000256" key="4">
    <source>
        <dbReference type="RuleBase" id="RU362110"/>
    </source>
</evidence>
<accession>A0ABT1W9L0</accession>
<dbReference type="Pfam" id="PF00251">
    <property type="entry name" value="Glyco_hydro_32N"/>
    <property type="match status" value="2"/>
</dbReference>
<dbReference type="InterPro" id="IPR013189">
    <property type="entry name" value="Glyco_hydro_32_C"/>
</dbReference>
<reference evidence="8 9" key="1">
    <citation type="submission" date="2022-06" db="EMBL/GenBank/DDBJ databases">
        <title>Endosaccharibacter gen. nov., sp. nov., endophytic bacteria isolated from sugarcane.</title>
        <authorList>
            <person name="Pitiwittayakul N."/>
            <person name="Yukphan P."/>
            <person name="Charoenyingcharoen P."/>
            <person name="Tanasupawat S."/>
        </authorList>
    </citation>
    <scope>NUCLEOTIDE SEQUENCE [LARGE SCALE GENOMIC DNA]</scope>
    <source>
        <strain evidence="8 9">KSS8</strain>
    </source>
</reference>
<dbReference type="InterPro" id="IPR018053">
    <property type="entry name" value="Glyco_hydro_32_AS"/>
</dbReference>
<dbReference type="PANTHER" id="PTHR42800">
    <property type="entry name" value="EXOINULINASE INUD (AFU_ORTHOLOGUE AFUA_5G00480)"/>
    <property type="match status" value="1"/>
</dbReference>
<dbReference type="Gene3D" id="2.60.120.560">
    <property type="entry name" value="Exo-inulinase, domain 1"/>
    <property type="match status" value="1"/>
</dbReference>
<keyword evidence="2 4" id="KW-0378">Hydrolase</keyword>
<name>A0ABT1W9L0_9PROT</name>
<dbReference type="CDD" id="cd18622">
    <property type="entry name" value="GH32_Inu-like"/>
    <property type="match status" value="1"/>
</dbReference>
<dbReference type="SUPFAM" id="SSF49899">
    <property type="entry name" value="Concanavalin A-like lectins/glucanases"/>
    <property type="match status" value="1"/>
</dbReference>
<comment type="similarity">
    <text evidence="1 4">Belongs to the glycosyl hydrolase 32 family.</text>
</comment>
<dbReference type="PANTHER" id="PTHR42800:SF1">
    <property type="entry name" value="EXOINULINASE INUD (AFU_ORTHOLOGUE AFUA_5G00480)"/>
    <property type="match status" value="1"/>
</dbReference>
<dbReference type="EMBL" id="JAMSKV010000009">
    <property type="protein sequence ID" value="MCQ8279075.1"/>
    <property type="molecule type" value="Genomic_DNA"/>
</dbReference>
<dbReference type="InterPro" id="IPR013320">
    <property type="entry name" value="ConA-like_dom_sf"/>
</dbReference>
<sequence length="701" mass="74815">MVNRSGIALFASLGLLATVSARAESYKEPYRPAFHYTPAVNWMNDPNGLIFADGFFQMFYQYNPVGTVAENQAWGHARGRDLLHWTELPVAIPAVRNAAGQYTDLIFSGSAVQDRQNSSGLGDGRRAPLVAVYANNYLADQTLPNGQHVVAGQQGVSIASSTDGGISWSNYAGNPVIAVPPAPYADQAGAFRDPKVFWYAPGHEWVMVAALSNIHRVILYASDNLKDWRFLSTFGPANAVFGAWECPDLFPLRPQGGGAEKWVLMVGINPGAEYAGSGTQYFVGEFDGKSFTADPDSVHATTPPAGAEIFQDFSSGQSYAALGWTGTGAFAGASPAAETIPGSVTGHVIDSFLTGDSAVGTLLSPAFTIDKPFIDFQIGGGSWPRDPATAGTASDKEATVNLLVDGRVVHSTTGNGLGAMSWRSWDVSGLRGRKAWIEVIDANDGAQGFGHIFVGDILFSDTPQLEANWLDHGPDFYATVTFNDLPESARTAVGWMNNWNYGQVIPTSPWRGQMAIPRSLSLRNTDGRLALVQNPVETLPLLHGALLERSVGNMALDAEHPTRTLDRISGRQLDISADFVPGGADTFGLHVRSGANGERTEIGYSPRTRTLFVDRTRSGDASFSSGFKGRFEAPLAPDRDGHVRIRVLVDTSSVEVFGGDGAAAITAQIFPSAGSVGVDAFAENGSAVLHAIDAWAMRDIH</sequence>
<dbReference type="InterPro" id="IPR023296">
    <property type="entry name" value="Glyco_hydro_beta-prop_sf"/>
</dbReference>